<dbReference type="PANTHER" id="PTHR13847">
    <property type="entry name" value="SARCOSINE DEHYDROGENASE-RELATED"/>
    <property type="match status" value="1"/>
</dbReference>
<dbReference type="EC" id="1.-.-.-" evidence="3"/>
<evidence type="ECO:0000256" key="1">
    <source>
        <dbReference type="ARBA" id="ARBA00023002"/>
    </source>
</evidence>
<proteinExistence type="predicted"/>
<dbReference type="PANTHER" id="PTHR13847:SF281">
    <property type="entry name" value="FAD DEPENDENT OXIDOREDUCTASE DOMAIN-CONTAINING PROTEIN"/>
    <property type="match status" value="1"/>
</dbReference>
<keyword evidence="1 3" id="KW-0560">Oxidoreductase</keyword>
<evidence type="ECO:0000313" key="3">
    <source>
        <dbReference type="EMBL" id="MDK2125906.1"/>
    </source>
</evidence>
<organism evidence="3 4">
    <name type="scientific">Parachitinimonas caeni</name>
    <dbReference type="NCBI Taxonomy" id="3031301"/>
    <lineage>
        <taxon>Bacteria</taxon>
        <taxon>Pseudomonadati</taxon>
        <taxon>Pseudomonadota</taxon>
        <taxon>Betaproteobacteria</taxon>
        <taxon>Neisseriales</taxon>
        <taxon>Chitinibacteraceae</taxon>
        <taxon>Parachitinimonas</taxon>
    </lineage>
</organism>
<dbReference type="RefSeq" id="WP_284102219.1">
    <property type="nucleotide sequence ID" value="NZ_JARRAF010000026.1"/>
</dbReference>
<accession>A0ABT7E0T3</accession>
<evidence type="ECO:0000259" key="2">
    <source>
        <dbReference type="Pfam" id="PF01266"/>
    </source>
</evidence>
<dbReference type="InterPro" id="IPR006076">
    <property type="entry name" value="FAD-dep_OxRdtase"/>
</dbReference>
<dbReference type="EMBL" id="JARRAF010000026">
    <property type="protein sequence ID" value="MDK2125906.1"/>
    <property type="molecule type" value="Genomic_DNA"/>
</dbReference>
<protein>
    <submittedName>
        <fullName evidence="3">FAD-dependent oxidoreductase</fullName>
        <ecNumber evidence="3">1.-.-.-</ecNumber>
    </submittedName>
</protein>
<gene>
    <name evidence="3" type="ORF">PZA18_17775</name>
</gene>
<comment type="caution">
    <text evidence="3">The sequence shown here is derived from an EMBL/GenBank/DDBJ whole genome shotgun (WGS) entry which is preliminary data.</text>
</comment>
<dbReference type="InterPro" id="IPR036188">
    <property type="entry name" value="FAD/NAD-bd_sf"/>
</dbReference>
<dbReference type="Proteomes" id="UP001172778">
    <property type="component" value="Unassembled WGS sequence"/>
</dbReference>
<sequence>MLSFWEQDVLTRTDWIVVGAGIVGLQTALELRQRRPQDRIVVLERGLLPAGASSRNAGFACFGSLTEILSDIRKLGDAAALQLVEQRWLGLQKLRGRLSDAALGYEPLGGYELLFAAQLPALEQLDAVNQLLKPLFGQPVFSVEAGGRQRCGFSGNVQALLANPFEGQIHSGRAMQSLAALARSQSIEIVYGAEVTALEPAEGKVAVQLRGGLEAISFVARGVALCTNGISRELLPDCGIVPGRGQVIVTEPIAGLPWKGTYHLDEGYYYFRNVGDRVLLGGGRNLDFPGEETTAMNTTPAIQQALETLLAQVILPERPFTIAHRWAGIMGFTADKLPRVQSIAPQTVIGFGCNGMGVALGAHIASQTAQCLLDCA</sequence>
<dbReference type="Gene3D" id="3.50.50.60">
    <property type="entry name" value="FAD/NAD(P)-binding domain"/>
    <property type="match status" value="1"/>
</dbReference>
<dbReference type="Pfam" id="PF01266">
    <property type="entry name" value="DAO"/>
    <property type="match status" value="1"/>
</dbReference>
<dbReference type="Gene3D" id="3.30.9.10">
    <property type="entry name" value="D-Amino Acid Oxidase, subunit A, domain 2"/>
    <property type="match status" value="1"/>
</dbReference>
<name>A0ABT7E0T3_9NEIS</name>
<evidence type="ECO:0000313" key="4">
    <source>
        <dbReference type="Proteomes" id="UP001172778"/>
    </source>
</evidence>
<feature type="domain" description="FAD dependent oxidoreductase" evidence="2">
    <location>
        <begin position="14"/>
        <end position="370"/>
    </location>
</feature>
<dbReference type="GO" id="GO:0016491">
    <property type="term" value="F:oxidoreductase activity"/>
    <property type="evidence" value="ECO:0007669"/>
    <property type="project" value="UniProtKB-KW"/>
</dbReference>
<keyword evidence="4" id="KW-1185">Reference proteome</keyword>
<dbReference type="SUPFAM" id="SSF51905">
    <property type="entry name" value="FAD/NAD(P)-binding domain"/>
    <property type="match status" value="1"/>
</dbReference>
<reference evidence="3" key="1">
    <citation type="submission" date="2023-03" db="EMBL/GenBank/DDBJ databases">
        <title>Chitinimonas shenzhenensis gen. nov., sp. nov., a novel member of family Burkholderiaceae isolated from activated sludge collected in Shen Zhen, China.</title>
        <authorList>
            <person name="Wang X."/>
        </authorList>
    </citation>
    <scope>NUCLEOTIDE SEQUENCE</scope>
    <source>
        <strain evidence="3">DQS-5</strain>
    </source>
</reference>